<feature type="transmembrane region" description="Helical" evidence="17">
    <location>
        <begin position="480"/>
        <end position="501"/>
    </location>
</feature>
<dbReference type="PANTHER" id="PTHR45628:SF1">
    <property type="entry name" value="VOLTAGE-DEPENDENT CALCIUM CHANNEL TYPE D SUBUNIT ALPHA-1"/>
    <property type="match status" value="1"/>
</dbReference>
<feature type="transmembrane region" description="Helical" evidence="17">
    <location>
        <begin position="1081"/>
        <end position="1104"/>
    </location>
</feature>
<dbReference type="FunFam" id="1.10.287.70:FF:000107">
    <property type="entry name" value="Voltage-dependent L-type calcium channel subunit alpha"/>
    <property type="match status" value="1"/>
</dbReference>
<organism evidence="19 20">
    <name type="scientific">Echinococcus granulosus</name>
    <name type="common">Hydatid tapeworm</name>
    <dbReference type="NCBI Taxonomy" id="6210"/>
    <lineage>
        <taxon>Eukaryota</taxon>
        <taxon>Metazoa</taxon>
        <taxon>Spiralia</taxon>
        <taxon>Lophotrochozoa</taxon>
        <taxon>Platyhelminthes</taxon>
        <taxon>Cestoda</taxon>
        <taxon>Eucestoda</taxon>
        <taxon>Cyclophyllidea</taxon>
        <taxon>Taeniidae</taxon>
        <taxon>Echinococcus</taxon>
        <taxon>Echinococcus granulosus group</taxon>
    </lineage>
</organism>
<dbReference type="PRINTS" id="PR01630">
    <property type="entry name" value="LVDCCALPHA1"/>
</dbReference>
<proteinExistence type="inferred from homology"/>
<evidence type="ECO:0000313" key="19">
    <source>
        <dbReference type="EMBL" id="EUB63035.1"/>
    </source>
</evidence>
<dbReference type="Pfam" id="PF00520">
    <property type="entry name" value="Ion_trans"/>
    <property type="match status" value="4"/>
</dbReference>
<evidence type="ECO:0000256" key="10">
    <source>
        <dbReference type="ARBA" id="ARBA00022989"/>
    </source>
</evidence>
<feature type="transmembrane region" description="Helical" evidence="17">
    <location>
        <begin position="698"/>
        <end position="721"/>
    </location>
</feature>
<dbReference type="GO" id="GO:0046872">
    <property type="term" value="F:metal ion binding"/>
    <property type="evidence" value="ECO:0007669"/>
    <property type="project" value="UniProtKB-KW"/>
</dbReference>
<evidence type="ECO:0000256" key="15">
    <source>
        <dbReference type="RuleBase" id="RU003808"/>
    </source>
</evidence>
<accession>W6UN84</accession>
<dbReference type="FunFam" id="1.20.120.350:FF:000006">
    <property type="entry name" value="Voltage-dependent L-type calcium channel subunit alpha"/>
    <property type="match status" value="1"/>
</dbReference>
<dbReference type="GO" id="GO:0005891">
    <property type="term" value="C:voltage-gated calcium channel complex"/>
    <property type="evidence" value="ECO:0007669"/>
    <property type="project" value="InterPro"/>
</dbReference>
<feature type="region of interest" description="Disordered" evidence="16">
    <location>
        <begin position="2373"/>
        <end position="2470"/>
    </location>
</feature>
<feature type="region of interest" description="Disordered" evidence="16">
    <location>
        <begin position="894"/>
        <end position="917"/>
    </location>
</feature>
<dbReference type="PRINTS" id="PR00167">
    <property type="entry name" value="CACHANNEL"/>
</dbReference>
<dbReference type="GO" id="GO:0098703">
    <property type="term" value="P:calcium ion import across plasma membrane"/>
    <property type="evidence" value="ECO:0007669"/>
    <property type="project" value="TreeGrafter"/>
</dbReference>
<evidence type="ECO:0000256" key="7">
    <source>
        <dbReference type="ARBA" id="ARBA00022737"/>
    </source>
</evidence>
<dbReference type="Pfam" id="PF16905">
    <property type="entry name" value="GPHH"/>
    <property type="match status" value="1"/>
</dbReference>
<dbReference type="InterPro" id="IPR014873">
    <property type="entry name" value="VDCC_a1su_IQ"/>
</dbReference>
<feature type="transmembrane region" description="Helical" evidence="17">
    <location>
        <begin position="1125"/>
        <end position="1153"/>
    </location>
</feature>
<dbReference type="FunFam" id="1.20.120.350:FF:000001">
    <property type="entry name" value="Voltage-dependent L-type calcium channel subunit alpha"/>
    <property type="match status" value="1"/>
</dbReference>
<feature type="region of interest" description="Disordered" evidence="16">
    <location>
        <begin position="1868"/>
        <end position="1946"/>
    </location>
</feature>
<feature type="region of interest" description="Disordered" evidence="16">
    <location>
        <begin position="950"/>
        <end position="975"/>
    </location>
</feature>
<feature type="compositionally biased region" description="Basic and acidic residues" evidence="16">
    <location>
        <begin position="2238"/>
        <end position="2249"/>
    </location>
</feature>
<feature type="transmembrane region" description="Helical" evidence="17">
    <location>
        <begin position="788"/>
        <end position="811"/>
    </location>
</feature>
<feature type="transmembrane region" description="Helical" evidence="17">
    <location>
        <begin position="1357"/>
        <end position="1375"/>
    </location>
</feature>
<evidence type="ECO:0000256" key="3">
    <source>
        <dbReference type="ARBA" id="ARBA00022568"/>
    </source>
</evidence>
<feature type="compositionally biased region" description="Polar residues" evidence="16">
    <location>
        <begin position="2406"/>
        <end position="2437"/>
    </location>
</feature>
<dbReference type="Gene3D" id="6.10.250.2500">
    <property type="match status" value="1"/>
</dbReference>
<keyword evidence="13" id="KW-0407">Ion channel</keyword>
<dbReference type="Proteomes" id="UP000019149">
    <property type="component" value="Unassembled WGS sequence"/>
</dbReference>
<comment type="caution">
    <text evidence="19">The sequence shown here is derived from an EMBL/GenBank/DDBJ whole genome shotgun (WGS) entry which is preliminary data.</text>
</comment>
<dbReference type="OrthoDB" id="431720at2759"/>
<feature type="transmembrane region" description="Helical" evidence="17">
    <location>
        <begin position="1038"/>
        <end position="1061"/>
    </location>
</feature>
<feature type="binding site" evidence="14">
    <location>
        <position position="494"/>
    </location>
    <ligand>
        <name>Ca(2+)</name>
        <dbReference type="ChEBI" id="CHEBI:29108"/>
    </ligand>
</feature>
<dbReference type="Gene3D" id="1.10.287.70">
    <property type="match status" value="4"/>
</dbReference>
<feature type="transmembrane region" description="Helical" evidence="17">
    <location>
        <begin position="662"/>
        <end position="678"/>
    </location>
</feature>
<dbReference type="STRING" id="6210.W6UN84"/>
<comment type="function">
    <text evidence="15">Voltage-sensitive calcium channels (VSCC) mediate the entry of calcium ions into excitable cells and are also involved in a variety of calcium-dependent processes, including muscle contraction, hormone or neurotransmitter release, gene expression, cell motility, cell division and cell death.</text>
</comment>
<feature type="transmembrane region" description="Helical" evidence="17">
    <location>
        <begin position="1395"/>
        <end position="1416"/>
    </location>
</feature>
<keyword evidence="9 15" id="KW-0851">Voltage-gated channel</keyword>
<sequence length="2470" mass="279788">MYIMKVINRVIEFIWGSWVILTSAVSVKLLVWGELPFRLKLCALNLENRLFHKHQTYKINYARQSGYPASPSANPHGSYSSEEEEGGENRWRGAGKSRAAIPRIELPSSSAPPLSSPTPLQSSTQSNQDAIVGSLGASIRAGGGSTLRGIAGVAAAAATQQGKPLNLTNLALAAQTNARKRPASRAQAAGSRPQRALFCLSLRNPLRKMCIGIVEWKPFEYLILITILGNCFALGSHTPYPDGDSNGTNSILEKVENVFIVIFTIECLLKIVALGFVMHPGAYLRNGWNILDFTIVCLGLLQPLLQRMLDRSGVDVKALRAFRVLRPLRLVSGLPSLQVVLNAIIRAMVPLLHIALLVIFVITMYAIVGLELFSGKLHATCYDIYTGESFVCNFRYLPIFSFFGEIMDNPTPCSLGRQGHICKFPFVCHDFRPNMTKAAIAERRVIVANMSADPYAFTGFIKLPERWPGPNYGITNFDNLAASMLTVFQCVTMEGWTNVLYWMNDSQGMEWPFLYFVSLIIIGSFFVMNLVLGVLSGEFSKEREKAKKRGKYQKAREQMQFAEDVQGYLDWIGAAEDLSDDEDNVNRLDVKEKRFNFCGLCRRSQGGEDEDEDDSDRDDCGYRTQSSQQKQYFFCFPIRGRRSRRLNRRCRRSCRRMVKSQTFYWTVIVLVFLNTGVLTSEHYGQPKWLDIFQNDANVVFVVLFTIEMLLKMYSLGVRCYFDYMFNRFDCFVVICSILEIVFIMTKLMPPLGVSVFRCARLLRVFKVTRYWNSLRNLVGSLLASMRSIASLLVLLFLFIVIFALLGMQIFGGRFNFLSLRKPRSNFDNFYQALTTVFQILTGEDWNEAMYMGIKSYSTQPFGSLVCLYYVVLFICDILLNVFLAIAVDNLADTGQSKGKQKSEATSEDGDDNTAGMDIVKSADGDSFNSAEEDGKSKVLLLENNENEEYVSIEERDNESESVYSDEHHGSAENLQPKIKPIPEASSFFIFGPRNPFRVFCHYICNHPYFNNVVLVCILVSSAMLAAEDPLKANSYRNIILNYFDYFFTSVFTVEITLKVITYGFAFHKGAFCRSANNLLDLMVVLTSIISYPIALDTISVVKILRVSRVLRPLRAINRAKGLKHVVQCVVVAVKSIGNIMLVTFLLEFMFAVIGVQLFAGKFHYCNDEARFYKEECAGPFIKYDSEDPSLPELVERRWINYPLNFDNVPNGLLTLFVASTFEGWPALLYQSIDSYAEDHGKVYNCRPVVVIFYVAFIVVVAFFMVNIFVGFVIVTFQQEGEQEYKGCELDKNQRKCIEFALKARPVRRYIPKERFQYRIWWFVTSQPFEYCIFIFILINTICLGMKNTAFLHKVKSIVVINALCVRVLVTILQDLCSHFQFEGQPPVYADALDYLNMIFTGVFTVEFILKLTALSFKASPHSYLIRFGNYFNDLWNVFDFIIVVGSFVDIVLSHIAENSKFISINFFRLFRVMRLIKLLSRGEGIRTLLWTFVKSFQALPYVALLILMLFFIYAVIGMQMFGKIALNNPDSAITVNANFQTFPQAVLILFRSATGEAWQDIMFSCAGVSCDLLHVIAPCYPHSLALFPPFSHYRQIDVSSRGWCATETAYCDKQSDESRTAVGATDRTVCGSAFAYPFFISFYIICSFLIINLFVAVIMDNFDYLTRDWSILGPHHLDEFVRLWSEYDPEAKGRIKHLDVVTLLRKISPPLGFGKLCPHRTACVTLVRMNMPLNSDGTVMFNATLFALVRTNLKIKTEGSTPDQLNEELRAVIKKIWKHTSPKLLDQVVPPAGSNDDVTVGKFYATFLIQEWFRRWKLKKAEEHKHLPYGQGRSLMHPEEEKGGGSSASDDKRQMSLLGSMMHALQRVGSYRRSSSSPQSSPAPAGANGANTPAPPSPSKPPVIGSSGTPTAEASRVRKAPPTLQVPTINQAPKEISFPNSIDQRKNTWDTLQARDPDMTEPSSEISEAIPLKQPYGTRKELGNPSNVAHEQSYAYRPSVIQRIGPLNLPVLPASMGNRETASNSSKILSQAFELPLPQYGNYQPRKLSSVIPRLMKKNIANVVGTKCVDRKVNASCPSERYAYVKKLDHGRKYPDNSDEEAQKNENVHLLHFSKMEPRFSRALGAPDTVGPLLDFQKDIEVVDNSFGEELETTVMPKEAEEELDFDASYFSRGDTPSPAPSVSVPSSTYVFSGFSKWAGGLEREDRQMRGPRKAMKSPTSSEGRSHRRQLPSIPDSLQRHSTREEYRPSTHSLDTAWSRSSERRQRQRSDSPGAWTIAHTPTIFKRELNLRLDGSNDTKYEENDDDDVFFASQFSELNRTNLSQPITPHYGTLESYDFQSMRRRPRQILQHSFIDKRRWDAPFEHQFKQMPSCGPPPTMQQRNHQSPHAWSYRHPPSLAPPPQSILHSSHLYTPERSSIHQSFQLQSERHWQQQNAGRPLVHTRPWPQTNGLDPGTWKVNHPPVPTPSK</sequence>
<keyword evidence="6 14" id="KW-0479">Metal-binding</keyword>
<feature type="domain" description="Voltage-dependent calcium channel alpha-1 subunit IQ" evidence="18">
    <location>
        <begin position="1795"/>
        <end position="1829"/>
    </location>
</feature>
<keyword evidence="11" id="KW-0406">Ion transport</keyword>
<dbReference type="PANTHER" id="PTHR45628">
    <property type="entry name" value="VOLTAGE-DEPENDENT CALCIUM CHANNEL TYPE A SUBUNIT ALPHA-1"/>
    <property type="match status" value="1"/>
</dbReference>
<feature type="transmembrane region" description="Helical" evidence="17">
    <location>
        <begin position="1437"/>
        <end position="1456"/>
    </location>
</feature>
<feature type="region of interest" description="Disordered" evidence="16">
    <location>
        <begin position="67"/>
        <end position="127"/>
    </location>
</feature>
<feature type="compositionally biased region" description="Polar residues" evidence="16">
    <location>
        <begin position="2380"/>
        <end position="2389"/>
    </location>
</feature>
<keyword evidence="4 15" id="KW-0107">Calcium channel</keyword>
<dbReference type="InterPro" id="IPR031649">
    <property type="entry name" value="GPHH_dom"/>
</dbReference>
<feature type="compositionally biased region" description="Basic and acidic residues" evidence="16">
    <location>
        <begin position="1836"/>
        <end position="1852"/>
    </location>
</feature>
<evidence type="ECO:0000256" key="16">
    <source>
        <dbReference type="SAM" id="MobiDB-lite"/>
    </source>
</evidence>
<dbReference type="Gene3D" id="6.10.250.2180">
    <property type="match status" value="1"/>
</dbReference>
<dbReference type="Gene3D" id="1.20.120.350">
    <property type="entry name" value="Voltage-gated potassium channels. Chain C"/>
    <property type="match status" value="4"/>
</dbReference>
<keyword evidence="2" id="KW-0813">Transport</keyword>
<feature type="transmembrane region" description="Helical" evidence="17">
    <location>
        <begin position="1327"/>
        <end position="1345"/>
    </location>
</feature>
<evidence type="ECO:0000256" key="11">
    <source>
        <dbReference type="ARBA" id="ARBA00023065"/>
    </source>
</evidence>
<evidence type="ECO:0000256" key="6">
    <source>
        <dbReference type="ARBA" id="ARBA00022723"/>
    </source>
</evidence>
<evidence type="ECO:0000256" key="9">
    <source>
        <dbReference type="ARBA" id="ARBA00022882"/>
    </source>
</evidence>
<reference evidence="19 20" key="1">
    <citation type="journal article" date="2013" name="Nat. Genet.">
        <title>The genome of the hydatid tapeworm Echinococcus granulosus.</title>
        <authorList>
            <person name="Zheng H."/>
            <person name="Zhang W."/>
            <person name="Zhang L."/>
            <person name="Zhang Z."/>
            <person name="Li J."/>
            <person name="Lu G."/>
            <person name="Zhu Y."/>
            <person name="Wang Y."/>
            <person name="Huang Y."/>
            <person name="Liu J."/>
            <person name="Kang H."/>
            <person name="Chen J."/>
            <person name="Wang L."/>
            <person name="Chen A."/>
            <person name="Yu S."/>
            <person name="Gao Z."/>
            <person name="Jin L."/>
            <person name="Gu W."/>
            <person name="Wang Z."/>
            <person name="Zhao L."/>
            <person name="Shi B."/>
            <person name="Wen H."/>
            <person name="Lin R."/>
            <person name="Jones M.K."/>
            <person name="Brejova B."/>
            <person name="Vinar T."/>
            <person name="Zhao G."/>
            <person name="McManus D.P."/>
            <person name="Chen Z."/>
            <person name="Zhou Y."/>
            <person name="Wang S."/>
        </authorList>
    </citation>
    <scope>NUCLEOTIDE SEQUENCE [LARGE SCALE GENOMIC DNA]</scope>
</reference>
<evidence type="ECO:0000256" key="12">
    <source>
        <dbReference type="ARBA" id="ARBA00023136"/>
    </source>
</evidence>
<dbReference type="FunFam" id="1.10.287.70:FF:000117">
    <property type="entry name" value="Voltage-gated Ca2+ channel, alpha subunit"/>
    <property type="match status" value="1"/>
</dbReference>
<feature type="compositionally biased region" description="Acidic residues" evidence="16">
    <location>
        <begin position="950"/>
        <end position="959"/>
    </location>
</feature>
<name>W6UN84_ECHGR</name>
<dbReference type="SMART" id="SM01062">
    <property type="entry name" value="Ca_chan_IQ"/>
    <property type="match status" value="1"/>
</dbReference>
<evidence type="ECO:0000256" key="8">
    <source>
        <dbReference type="ARBA" id="ARBA00022837"/>
    </source>
</evidence>
<dbReference type="GeneID" id="36337844"/>
<keyword evidence="20" id="KW-1185">Reference proteome</keyword>
<feature type="transmembrane region" description="Helical" evidence="17">
    <location>
        <begin position="1250"/>
        <end position="1276"/>
    </location>
</feature>
<evidence type="ECO:0000256" key="5">
    <source>
        <dbReference type="ARBA" id="ARBA00022692"/>
    </source>
</evidence>
<dbReference type="InterPro" id="IPR027359">
    <property type="entry name" value="Volt_channel_dom_sf"/>
</dbReference>
<evidence type="ECO:0000256" key="1">
    <source>
        <dbReference type="ARBA" id="ARBA00004141"/>
    </source>
</evidence>
<dbReference type="OMA" id="WFENLED"/>
<dbReference type="EMBL" id="APAU02000009">
    <property type="protein sequence ID" value="EUB63035.1"/>
    <property type="molecule type" value="Genomic_DNA"/>
</dbReference>
<feature type="binding site" evidence="14">
    <location>
        <position position="1222"/>
    </location>
    <ligand>
        <name>Ca(2+)</name>
        <dbReference type="ChEBI" id="CHEBI:29108"/>
    </ligand>
</feature>
<feature type="binding site" evidence="14">
    <location>
        <position position="843"/>
    </location>
    <ligand>
        <name>Ca(2+)</name>
        <dbReference type="ChEBI" id="CHEBI:29108"/>
    </ligand>
</feature>
<feature type="region of interest" description="Disordered" evidence="16">
    <location>
        <begin position="1829"/>
        <end position="1852"/>
    </location>
</feature>
<dbReference type="GO" id="GO:0008331">
    <property type="term" value="F:high voltage-gated calcium channel activity"/>
    <property type="evidence" value="ECO:0007669"/>
    <property type="project" value="TreeGrafter"/>
</dbReference>
<keyword evidence="5 17" id="KW-0812">Transmembrane</keyword>
<dbReference type="InterPro" id="IPR005821">
    <property type="entry name" value="Ion_trans_dom"/>
</dbReference>
<comment type="subcellular location">
    <subcellularLocation>
        <location evidence="1 15">Membrane</location>
        <topology evidence="1 15">Multi-pass membrane protein</topology>
    </subcellularLocation>
</comment>
<dbReference type="InterPro" id="IPR002077">
    <property type="entry name" value="VDCCAlpha1"/>
</dbReference>
<feature type="transmembrane region" description="Helical" evidence="17">
    <location>
        <begin position="1498"/>
        <end position="1516"/>
    </location>
</feature>
<dbReference type="CTD" id="36337844"/>
<evidence type="ECO:0000256" key="17">
    <source>
        <dbReference type="SAM" id="Phobius"/>
    </source>
</evidence>
<dbReference type="FunFam" id="1.20.120.350:FF:000095">
    <property type="entry name" value="Voltage-gated Ca2+ channel, alpha subunit"/>
    <property type="match status" value="1"/>
</dbReference>
<feature type="transmembrane region" description="Helical" evidence="17">
    <location>
        <begin position="513"/>
        <end position="535"/>
    </location>
</feature>
<dbReference type="KEGG" id="egl:EGR_02129"/>
<dbReference type="SUPFAM" id="SSF81324">
    <property type="entry name" value="Voltage-gated potassium channels"/>
    <property type="match status" value="4"/>
</dbReference>
<evidence type="ECO:0000256" key="14">
    <source>
        <dbReference type="PIRSR" id="PIRSR602077-1"/>
    </source>
</evidence>
<feature type="compositionally biased region" description="Low complexity" evidence="16">
    <location>
        <begin position="1874"/>
        <end position="1892"/>
    </location>
</feature>
<feature type="transmembrane region" description="Helical" evidence="17">
    <location>
        <begin position="1211"/>
        <end position="1229"/>
    </location>
</feature>
<dbReference type="InterPro" id="IPR005446">
    <property type="entry name" value="VDCC_L_a1su"/>
</dbReference>
<feature type="transmembrane region" description="Helical" evidence="17">
    <location>
        <begin position="343"/>
        <end position="368"/>
    </location>
</feature>
<dbReference type="FunFam" id="1.10.287.70:FF:000007">
    <property type="entry name" value="Voltage-dependent L-type calcium channel subunit alpha"/>
    <property type="match status" value="1"/>
</dbReference>
<evidence type="ECO:0000259" key="18">
    <source>
        <dbReference type="SMART" id="SM01062"/>
    </source>
</evidence>
<feature type="compositionally biased region" description="Basic and acidic residues" evidence="16">
    <location>
        <begin position="2261"/>
        <end position="2270"/>
    </location>
</feature>
<keyword evidence="10 17" id="KW-1133">Transmembrane helix</keyword>
<keyword evidence="8 14" id="KW-0106">Calcium</keyword>
<keyword evidence="7" id="KW-0677">Repeat</keyword>
<evidence type="ECO:0000256" key="4">
    <source>
        <dbReference type="ARBA" id="ARBA00022673"/>
    </source>
</evidence>
<feature type="transmembrane region" description="Helical" evidence="17">
    <location>
        <begin position="13"/>
        <end position="31"/>
    </location>
</feature>
<feature type="compositionally biased region" description="Low complexity" evidence="16">
    <location>
        <begin position="107"/>
        <end position="126"/>
    </location>
</feature>
<comment type="similarity">
    <text evidence="15">Belongs to the calcium channel alpha-1 subunit (TC 1.A.1.11) family.</text>
</comment>
<protein>
    <recommendedName>
        <fullName evidence="15">Voltage-dependent L-type calcium channel subunit alpha</fullName>
    </recommendedName>
</protein>
<feature type="transmembrane region" description="Helical" evidence="17">
    <location>
        <begin position="1634"/>
        <end position="1659"/>
    </location>
</feature>
<feature type="transmembrane region" description="Helical" evidence="17">
    <location>
        <begin position="861"/>
        <end position="887"/>
    </location>
</feature>
<dbReference type="InterPro" id="IPR050599">
    <property type="entry name" value="VDCC_alpha-1_subunit"/>
</dbReference>
<dbReference type="RefSeq" id="XP_024354231.1">
    <property type="nucleotide sequence ID" value="XM_024491378.1"/>
</dbReference>
<evidence type="ECO:0000256" key="2">
    <source>
        <dbReference type="ARBA" id="ARBA00022448"/>
    </source>
</evidence>
<keyword evidence="3 15" id="KW-0109">Calcium transport</keyword>
<evidence type="ECO:0000256" key="13">
    <source>
        <dbReference type="ARBA" id="ARBA00023303"/>
    </source>
</evidence>
<feature type="region of interest" description="Disordered" evidence="16">
    <location>
        <begin position="2202"/>
        <end position="2279"/>
    </location>
</feature>
<gene>
    <name evidence="19" type="ORF">EGR_02129</name>
</gene>
<evidence type="ECO:0000313" key="20">
    <source>
        <dbReference type="Proteomes" id="UP000019149"/>
    </source>
</evidence>
<keyword evidence="12 17" id="KW-0472">Membrane</keyword>
<dbReference type="Pfam" id="PF08763">
    <property type="entry name" value="Ca_chan_IQ"/>
    <property type="match status" value="1"/>
</dbReference>